<gene>
    <name evidence="14" type="ORF">CTEN210_17139</name>
</gene>
<feature type="domain" description="AAA+ ATPase" evidence="13">
    <location>
        <begin position="440"/>
        <end position="573"/>
    </location>
</feature>
<feature type="chain" id="PRO_5042168502" description="AAA+ ATPase domain-containing protein" evidence="12">
    <location>
        <begin position="22"/>
        <end position="731"/>
    </location>
</feature>
<dbReference type="SMART" id="SM00382">
    <property type="entry name" value="AAA"/>
    <property type="match status" value="1"/>
</dbReference>
<evidence type="ECO:0000256" key="4">
    <source>
        <dbReference type="ARBA" id="ARBA00022792"/>
    </source>
</evidence>
<dbReference type="SUPFAM" id="SSF52540">
    <property type="entry name" value="P-loop containing nucleoside triphosphate hydrolases"/>
    <property type="match status" value="1"/>
</dbReference>
<evidence type="ECO:0000256" key="7">
    <source>
        <dbReference type="ARBA" id="ARBA00023128"/>
    </source>
</evidence>
<feature type="coiled-coil region" evidence="10">
    <location>
        <begin position="137"/>
        <end position="210"/>
    </location>
</feature>
<evidence type="ECO:0000256" key="9">
    <source>
        <dbReference type="ARBA" id="ARBA00023271"/>
    </source>
</evidence>
<protein>
    <recommendedName>
        <fullName evidence="13">AAA+ ATPase domain-containing protein</fullName>
    </recommendedName>
</protein>
<dbReference type="InterPro" id="IPR003593">
    <property type="entry name" value="AAA+_ATPase"/>
</dbReference>
<proteinExistence type="predicted"/>
<evidence type="ECO:0000313" key="14">
    <source>
        <dbReference type="EMBL" id="GFH60663.1"/>
    </source>
</evidence>
<comment type="caution">
    <text evidence="14">The sequence shown here is derived from an EMBL/GenBank/DDBJ whole genome shotgun (WGS) entry which is preliminary data.</text>
</comment>
<keyword evidence="5" id="KW-0067">ATP-binding</keyword>
<evidence type="ECO:0000256" key="12">
    <source>
        <dbReference type="SAM" id="SignalP"/>
    </source>
</evidence>
<dbReference type="GO" id="GO:0007005">
    <property type="term" value="P:mitochondrion organization"/>
    <property type="evidence" value="ECO:0007669"/>
    <property type="project" value="TreeGrafter"/>
</dbReference>
<evidence type="ECO:0000256" key="2">
    <source>
        <dbReference type="ARBA" id="ARBA00004436"/>
    </source>
</evidence>
<dbReference type="Pfam" id="PF12037">
    <property type="entry name" value="ATAD3_N"/>
    <property type="match status" value="1"/>
</dbReference>
<dbReference type="InterPro" id="IPR003959">
    <property type="entry name" value="ATPase_AAA_core"/>
</dbReference>
<evidence type="ECO:0000256" key="6">
    <source>
        <dbReference type="ARBA" id="ARBA00023054"/>
    </source>
</evidence>
<dbReference type="GO" id="GO:0005743">
    <property type="term" value="C:mitochondrial inner membrane"/>
    <property type="evidence" value="ECO:0007669"/>
    <property type="project" value="UniProtKB-SubCell"/>
</dbReference>
<dbReference type="InterPro" id="IPR027417">
    <property type="entry name" value="P-loop_NTPase"/>
</dbReference>
<sequence>MYLKPFPILLILLITIQPCLSKGISAQTLSSSDLEYSNPHLDTEAVDTGKLLDVMSKIKIQKYRHFGRIRVGAVGPDLLQHIPEAVEVVPKRVFPKKGSKPIVLQNVPIINENLLFWMHVGATQELIRRVTSLSESISKQKDEIAKAFGEAAKLEKLFSETTDGDSELRFQILKAEADLQKVKFEAEIARAKEEEEHLQLKRDLEVSELKKIEELTLKRLEEEAAHARFLREQESRMRLETEVKIARNKRETEEVLSKHAQSRDLALHEVKEQLSVESAKDIAEARAAAERSNEDVHLRKLKAQAEQNRSKQIATINAIARHLAESLHNSCNHPKKVFLFISYCGLLATGLYTARELTKLGRILVESVIGKPKLIRETSRKNAAQQLLSDILSLVSNIFCFIHREKEKDPFRDIVLEEDLKKRIVDLAKSSKRIRLNKAPQRHVLFHGPPGTGKTLVAKTLATSIGMDYALMCGGDIGPLGNEAVTQIHNLFQWAKFSRKGVLLFIDEAECFLGDRTKGTLSESAHNALNALLFHTGTERTDFMMVLATNKAEDLDAAILDRCDESLHFPLPNSACRRVQLCHYFDKFVKQGSKLTSNGFIARLFSRSYDCNLNIERDVMSEDQVLDLTAKTSGFSGREIAKLMISVQGAVFSSKDMTISSQMVDDIVNIKVKEHKMKLSLKGGKKNDRDSLLLSYDESDSETSNDSDSNGISFEEHSKLDQWRSSRRGKL</sequence>
<evidence type="ECO:0000256" key="1">
    <source>
        <dbReference type="ARBA" id="ARBA00004273"/>
    </source>
</evidence>
<dbReference type="Proteomes" id="UP001054902">
    <property type="component" value="Unassembled WGS sequence"/>
</dbReference>
<accession>A0AAD3HF34</accession>
<feature type="region of interest" description="Disordered" evidence="11">
    <location>
        <begin position="682"/>
        <end position="731"/>
    </location>
</feature>
<reference evidence="14 15" key="1">
    <citation type="journal article" date="2021" name="Sci. Rep.">
        <title>The genome of the diatom Chaetoceros tenuissimus carries an ancient integrated fragment of an extant virus.</title>
        <authorList>
            <person name="Hongo Y."/>
            <person name="Kimura K."/>
            <person name="Takaki Y."/>
            <person name="Yoshida Y."/>
            <person name="Baba S."/>
            <person name="Kobayashi G."/>
            <person name="Nagasaki K."/>
            <person name="Hano T."/>
            <person name="Tomaru Y."/>
        </authorList>
    </citation>
    <scope>NUCLEOTIDE SEQUENCE [LARGE SCALE GENOMIC DNA]</scope>
    <source>
        <strain evidence="14 15">NIES-3715</strain>
    </source>
</reference>
<dbReference type="Gene3D" id="3.40.50.300">
    <property type="entry name" value="P-loop containing nucleotide triphosphate hydrolases"/>
    <property type="match status" value="1"/>
</dbReference>
<keyword evidence="9" id="KW-1135">Mitochondrion nucleoid</keyword>
<keyword evidence="8" id="KW-0472">Membrane</keyword>
<evidence type="ECO:0000256" key="3">
    <source>
        <dbReference type="ARBA" id="ARBA00022741"/>
    </source>
</evidence>
<evidence type="ECO:0000259" key="13">
    <source>
        <dbReference type="SMART" id="SM00382"/>
    </source>
</evidence>
<dbReference type="GO" id="GO:0005524">
    <property type="term" value="F:ATP binding"/>
    <property type="evidence" value="ECO:0007669"/>
    <property type="project" value="UniProtKB-KW"/>
</dbReference>
<dbReference type="PANTHER" id="PTHR23075:SF0">
    <property type="entry name" value="ATPASE FAMILY AAA DOMAIN-CONTAINING PROTEIN 3"/>
    <property type="match status" value="1"/>
</dbReference>
<dbReference type="GO" id="GO:0042645">
    <property type="term" value="C:mitochondrial nucleoid"/>
    <property type="evidence" value="ECO:0007669"/>
    <property type="project" value="UniProtKB-SubCell"/>
</dbReference>
<evidence type="ECO:0000256" key="11">
    <source>
        <dbReference type="SAM" id="MobiDB-lite"/>
    </source>
</evidence>
<keyword evidence="4" id="KW-0999">Mitochondrion inner membrane</keyword>
<feature type="compositionally biased region" description="Basic and acidic residues" evidence="11">
    <location>
        <begin position="714"/>
        <end position="724"/>
    </location>
</feature>
<dbReference type="EMBL" id="BLLK01000069">
    <property type="protein sequence ID" value="GFH60663.1"/>
    <property type="molecule type" value="Genomic_DNA"/>
</dbReference>
<name>A0AAD3HF34_9STRA</name>
<feature type="signal peptide" evidence="12">
    <location>
        <begin position="1"/>
        <end position="21"/>
    </location>
</feature>
<keyword evidence="7" id="KW-0496">Mitochondrion</keyword>
<dbReference type="InterPro" id="IPR021911">
    <property type="entry name" value="ATAD3_N"/>
</dbReference>
<dbReference type="PANTHER" id="PTHR23075">
    <property type="entry name" value="PUTATIVE ATP-ASE"/>
    <property type="match status" value="1"/>
</dbReference>
<keyword evidence="15" id="KW-1185">Reference proteome</keyword>
<keyword evidence="3" id="KW-0547">Nucleotide-binding</keyword>
<dbReference type="Pfam" id="PF00004">
    <property type="entry name" value="AAA"/>
    <property type="match status" value="1"/>
</dbReference>
<keyword evidence="6 10" id="KW-0175">Coiled coil</keyword>
<evidence type="ECO:0000256" key="5">
    <source>
        <dbReference type="ARBA" id="ARBA00022840"/>
    </source>
</evidence>
<dbReference type="GO" id="GO:0016887">
    <property type="term" value="F:ATP hydrolysis activity"/>
    <property type="evidence" value="ECO:0007669"/>
    <property type="project" value="InterPro"/>
</dbReference>
<dbReference type="GO" id="GO:0008270">
    <property type="term" value="F:zinc ion binding"/>
    <property type="evidence" value="ECO:0007669"/>
    <property type="project" value="TreeGrafter"/>
</dbReference>
<evidence type="ECO:0000256" key="8">
    <source>
        <dbReference type="ARBA" id="ARBA00023136"/>
    </source>
</evidence>
<comment type="subcellular location">
    <subcellularLocation>
        <location evidence="1">Mitochondrion inner membrane</location>
    </subcellularLocation>
    <subcellularLocation>
        <location evidence="2">Mitochondrion matrix</location>
        <location evidence="2">Mitochondrion nucleoid</location>
    </subcellularLocation>
</comment>
<keyword evidence="12" id="KW-0732">Signal</keyword>
<evidence type="ECO:0000313" key="15">
    <source>
        <dbReference type="Proteomes" id="UP001054902"/>
    </source>
</evidence>
<evidence type="ECO:0000256" key="10">
    <source>
        <dbReference type="SAM" id="Coils"/>
    </source>
</evidence>
<organism evidence="14 15">
    <name type="scientific">Chaetoceros tenuissimus</name>
    <dbReference type="NCBI Taxonomy" id="426638"/>
    <lineage>
        <taxon>Eukaryota</taxon>
        <taxon>Sar</taxon>
        <taxon>Stramenopiles</taxon>
        <taxon>Ochrophyta</taxon>
        <taxon>Bacillariophyta</taxon>
        <taxon>Coscinodiscophyceae</taxon>
        <taxon>Chaetocerotophycidae</taxon>
        <taxon>Chaetocerotales</taxon>
        <taxon>Chaetocerotaceae</taxon>
        <taxon>Chaetoceros</taxon>
    </lineage>
</organism>
<dbReference type="AlphaFoldDB" id="A0AAD3HF34"/>